<comment type="similarity">
    <text evidence="4 10">Belongs to the SIS family. GmhA subfamily.</text>
</comment>
<dbReference type="Pfam" id="PF13580">
    <property type="entry name" value="SIS_2"/>
    <property type="match status" value="1"/>
</dbReference>
<feature type="binding site" evidence="10">
    <location>
        <position position="57"/>
    </location>
    <ligand>
        <name>Zn(2+)</name>
        <dbReference type="ChEBI" id="CHEBI:29105"/>
    </ligand>
</feature>
<keyword evidence="13" id="KW-1185">Reference proteome</keyword>
<dbReference type="PANTHER" id="PTHR30390:SF6">
    <property type="entry name" value="DNAA INITIATOR-ASSOCIATING PROTEIN DIAA"/>
    <property type="match status" value="1"/>
</dbReference>
<feature type="binding site" evidence="10">
    <location>
        <begin position="90"/>
        <end position="91"/>
    </location>
    <ligand>
        <name>substrate</name>
    </ligand>
</feature>
<name>C3X296_9BURK</name>
<evidence type="ECO:0000256" key="3">
    <source>
        <dbReference type="ARBA" id="ARBA00004496"/>
    </source>
</evidence>
<dbReference type="GO" id="GO:0008270">
    <property type="term" value="F:zinc ion binding"/>
    <property type="evidence" value="ECO:0007669"/>
    <property type="project" value="UniProtKB-UniRule"/>
</dbReference>
<protein>
    <recommendedName>
        <fullName evidence="10">Phosphoheptose isomerase</fullName>
        <ecNumber evidence="10">5.3.1.28</ecNumber>
    </recommendedName>
    <alternativeName>
        <fullName evidence="10">Sedoheptulose 7-phosphate isomerase</fullName>
    </alternativeName>
</protein>
<dbReference type="Proteomes" id="UP000003973">
    <property type="component" value="Unassembled WGS sequence"/>
</dbReference>
<comment type="caution">
    <text evidence="12">The sequence shown here is derived from an EMBL/GenBank/DDBJ whole genome shotgun (WGS) entry which is preliminary data.</text>
</comment>
<dbReference type="CDD" id="cd05006">
    <property type="entry name" value="SIS_GmhA"/>
    <property type="match status" value="1"/>
</dbReference>
<dbReference type="AlphaFoldDB" id="C3X296"/>
<feature type="binding site" evidence="10">
    <location>
        <position position="176"/>
    </location>
    <ligand>
        <name>Zn(2+)</name>
        <dbReference type="ChEBI" id="CHEBI:29105"/>
    </ligand>
</feature>
<dbReference type="NCBIfam" id="TIGR00441">
    <property type="entry name" value="gmhA"/>
    <property type="match status" value="1"/>
</dbReference>
<dbReference type="InterPro" id="IPR004515">
    <property type="entry name" value="Phosphoheptose_Isoase"/>
</dbReference>
<keyword evidence="7 10" id="KW-0862">Zinc</keyword>
<keyword evidence="8 10" id="KW-0413">Isomerase</keyword>
<dbReference type="UniPathway" id="UPA00041">
    <property type="reaction ID" value="UER00436"/>
</dbReference>
<dbReference type="RefSeq" id="WP_020995236.1">
    <property type="nucleotide sequence ID" value="NZ_CABMNL010000001.1"/>
</dbReference>
<feature type="binding site" evidence="10">
    <location>
        <begin position="48"/>
        <end position="50"/>
    </location>
    <ligand>
        <name>substrate</name>
    </ligand>
</feature>
<dbReference type="InterPro" id="IPR035461">
    <property type="entry name" value="GmhA/DiaA"/>
</dbReference>
<comment type="miscellaneous">
    <text evidence="10">The reaction produces a racemic mixture of D-glycero-alpha-D-manno-heptose 7-phosphate and D-glycero-beta-D-manno-heptose 7-phosphate.</text>
</comment>
<evidence type="ECO:0000256" key="5">
    <source>
        <dbReference type="ARBA" id="ARBA00022490"/>
    </source>
</evidence>
<comment type="subunit">
    <text evidence="10">Homotetramer.</text>
</comment>
<evidence type="ECO:0000256" key="6">
    <source>
        <dbReference type="ARBA" id="ARBA00022723"/>
    </source>
</evidence>
<feature type="binding site" evidence="10">
    <location>
        <position position="168"/>
    </location>
    <ligand>
        <name>Zn(2+)</name>
        <dbReference type="ChEBI" id="CHEBI:29105"/>
    </ligand>
</feature>
<sequence length="190" mass="20370">MQQYIKKQFDELIGHITDLGNLSGEINRIADICVNAIRDGKKIIFCGNGGSAAQSQHLAAELVGRYKLERPAINAISLTVDTSNLTAIGNDYGYDAVFSRQLEGVGQAGDILFGLSTSGNSKNIIQAFETARAKKITTIALVGKKGGTMKELADFALPVPAETSAHIQELHIATGHIVCDLIEKKLYPLS</sequence>
<gene>
    <name evidence="10" type="primary">gmhA</name>
    <name evidence="12" type="ORF">OFAG_00485</name>
</gene>
<feature type="binding site" evidence="10">
    <location>
        <position position="121"/>
    </location>
    <ligand>
        <name>substrate</name>
    </ligand>
</feature>
<dbReference type="EC" id="5.3.1.28" evidence="10"/>
<comment type="function">
    <text evidence="2 10">Catalyzes the isomerization of sedoheptulose 7-phosphate in D-glycero-D-manno-heptose 7-phosphate.</text>
</comment>
<dbReference type="PROSITE" id="PS51464">
    <property type="entry name" value="SIS"/>
    <property type="match status" value="1"/>
</dbReference>
<evidence type="ECO:0000313" key="13">
    <source>
        <dbReference type="Proteomes" id="UP000003973"/>
    </source>
</evidence>
<organism evidence="12 13">
    <name type="scientific">Oxalobacter paraformigenes</name>
    <dbReference type="NCBI Taxonomy" id="556268"/>
    <lineage>
        <taxon>Bacteria</taxon>
        <taxon>Pseudomonadati</taxon>
        <taxon>Pseudomonadota</taxon>
        <taxon>Betaproteobacteria</taxon>
        <taxon>Burkholderiales</taxon>
        <taxon>Oxalobacteraceae</taxon>
        <taxon>Oxalobacter</taxon>
    </lineage>
</organism>
<evidence type="ECO:0000256" key="4">
    <source>
        <dbReference type="ARBA" id="ARBA00009894"/>
    </source>
</evidence>
<reference evidence="12" key="1">
    <citation type="submission" date="2011-10" db="EMBL/GenBank/DDBJ databases">
        <title>The Genome Sequence of Oxalobacter formigenes HOxBLS.</title>
        <authorList>
            <consortium name="The Broad Institute Genome Sequencing Platform"/>
            <person name="Earl A."/>
            <person name="Ward D."/>
            <person name="Feldgarden M."/>
            <person name="Gevers D."/>
            <person name="Allison M.J."/>
            <person name="Humphrey S."/>
            <person name="Young S.K."/>
            <person name="Zeng Q."/>
            <person name="Gargeya S."/>
            <person name="Fitzgerald M."/>
            <person name="Haas B."/>
            <person name="Abouelleil A."/>
            <person name="Alvarado L."/>
            <person name="Arachchi H.M."/>
            <person name="Berlin A."/>
            <person name="Brown A."/>
            <person name="Chapman S.B."/>
            <person name="Chen Z."/>
            <person name="Dunbar C."/>
            <person name="Freedman E."/>
            <person name="Gearin G."/>
            <person name="Goldberg J."/>
            <person name="Griggs A."/>
            <person name="Gujja S."/>
            <person name="Heiman D."/>
            <person name="Howarth C."/>
            <person name="Larson L."/>
            <person name="Lui A."/>
            <person name="MacDonald P.J.P."/>
            <person name="Montmayeur A."/>
            <person name="Murphy C."/>
            <person name="Neiman D."/>
            <person name="Pearson M."/>
            <person name="Priest M."/>
            <person name="Roberts A."/>
            <person name="Saif S."/>
            <person name="Shea T."/>
            <person name="Shenoy N."/>
            <person name="Sisk P."/>
            <person name="Stolte C."/>
            <person name="Sykes S."/>
            <person name="Wortman J."/>
            <person name="Nusbaum C."/>
            <person name="Birren B."/>
        </authorList>
    </citation>
    <scope>NUCLEOTIDE SEQUENCE [LARGE SCALE GENOMIC DNA]</scope>
    <source>
        <strain evidence="12">HOxBLS</strain>
    </source>
</reference>
<dbReference type="PANTHER" id="PTHR30390">
    <property type="entry name" value="SEDOHEPTULOSE 7-PHOSPHATE ISOMERASE / DNAA INITIATOR-ASSOCIATING FACTOR FOR REPLICATION INITIATION"/>
    <property type="match status" value="1"/>
</dbReference>
<evidence type="ECO:0000256" key="2">
    <source>
        <dbReference type="ARBA" id="ARBA00003172"/>
    </source>
</evidence>
<dbReference type="InterPro" id="IPR050099">
    <property type="entry name" value="SIS_GmhA/DiaA_subfam"/>
</dbReference>
<dbReference type="EMBL" id="ACDP02000026">
    <property type="protein sequence ID" value="EEO27332.2"/>
    <property type="molecule type" value="Genomic_DNA"/>
</dbReference>
<feature type="binding site" evidence="10">
    <location>
        <position position="61"/>
    </location>
    <ligand>
        <name>substrate</name>
    </ligand>
</feature>
<keyword evidence="6 10" id="KW-0479">Metal-binding</keyword>
<feature type="binding site" evidence="10">
    <location>
        <position position="168"/>
    </location>
    <ligand>
        <name>substrate</name>
    </ligand>
</feature>
<feature type="binding site" evidence="10">
    <location>
        <begin position="116"/>
        <end position="118"/>
    </location>
    <ligand>
        <name>substrate</name>
    </ligand>
</feature>
<comment type="catalytic activity">
    <reaction evidence="1 10">
        <text>2 D-sedoheptulose 7-phosphate = D-glycero-alpha-D-manno-heptose 7-phosphate + D-glycero-beta-D-manno-heptose 7-phosphate</text>
        <dbReference type="Rhea" id="RHEA:27489"/>
        <dbReference type="ChEBI" id="CHEBI:57483"/>
        <dbReference type="ChEBI" id="CHEBI:60203"/>
        <dbReference type="ChEBI" id="CHEBI:60204"/>
        <dbReference type="EC" id="5.3.1.28"/>
    </reaction>
</comment>
<dbReference type="Gene3D" id="3.40.50.10490">
    <property type="entry name" value="Glucose-6-phosphate isomerase like protein, domain 1"/>
    <property type="match status" value="1"/>
</dbReference>
<dbReference type="HAMAP" id="MF_00067">
    <property type="entry name" value="GmhA"/>
    <property type="match status" value="1"/>
</dbReference>
<evidence type="ECO:0000313" key="12">
    <source>
        <dbReference type="EMBL" id="EEO27332.2"/>
    </source>
</evidence>
<comment type="cofactor">
    <cofactor evidence="10">
        <name>Zn(2+)</name>
        <dbReference type="ChEBI" id="CHEBI:29105"/>
    </cofactor>
    <text evidence="10">Binds 1 zinc ion per subunit.</text>
</comment>
<dbReference type="GO" id="GO:0005737">
    <property type="term" value="C:cytoplasm"/>
    <property type="evidence" value="ECO:0007669"/>
    <property type="project" value="UniProtKB-SubCell"/>
</dbReference>
<dbReference type="GO" id="GO:0005975">
    <property type="term" value="P:carbohydrate metabolic process"/>
    <property type="evidence" value="ECO:0007669"/>
    <property type="project" value="UniProtKB-UniRule"/>
</dbReference>
<dbReference type="GO" id="GO:2001061">
    <property type="term" value="P:D-glycero-D-manno-heptose 7-phosphate biosynthetic process"/>
    <property type="evidence" value="ECO:0007669"/>
    <property type="project" value="UniProtKB-UniPathway"/>
</dbReference>
<evidence type="ECO:0000256" key="1">
    <source>
        <dbReference type="ARBA" id="ARBA00000348"/>
    </source>
</evidence>
<feature type="binding site" evidence="10">
    <location>
        <position position="61"/>
    </location>
    <ligand>
        <name>Zn(2+)</name>
        <dbReference type="ChEBI" id="CHEBI:29105"/>
    </ligand>
</feature>
<comment type="subcellular location">
    <subcellularLocation>
        <location evidence="3 10">Cytoplasm</location>
    </subcellularLocation>
</comment>
<dbReference type="InterPro" id="IPR001347">
    <property type="entry name" value="SIS_dom"/>
</dbReference>
<dbReference type="InterPro" id="IPR046348">
    <property type="entry name" value="SIS_dom_sf"/>
</dbReference>
<dbReference type="eggNOG" id="COG0279">
    <property type="taxonomic scope" value="Bacteria"/>
</dbReference>
<keyword evidence="9 10" id="KW-0119">Carbohydrate metabolism</keyword>
<feature type="domain" description="SIS" evidence="11">
    <location>
        <begin position="33"/>
        <end position="190"/>
    </location>
</feature>
<dbReference type="GO" id="GO:0097367">
    <property type="term" value="F:carbohydrate derivative binding"/>
    <property type="evidence" value="ECO:0007669"/>
    <property type="project" value="InterPro"/>
</dbReference>
<dbReference type="GO" id="GO:0008968">
    <property type="term" value="F:D-sedoheptulose 7-phosphate isomerase activity"/>
    <property type="evidence" value="ECO:0007669"/>
    <property type="project" value="UniProtKB-UniRule"/>
</dbReference>
<keyword evidence="5 10" id="KW-0963">Cytoplasm</keyword>
<comment type="pathway">
    <text evidence="10">Carbohydrate biosynthesis; D-glycero-D-manno-heptose 7-phosphate biosynthesis; D-glycero-alpha-D-manno-heptose 7-phosphate and D-glycero-beta-D-manno-heptose 7-phosphate from sedoheptulose 7-phosphate: step 1/1.</text>
</comment>
<evidence type="ECO:0000256" key="8">
    <source>
        <dbReference type="ARBA" id="ARBA00023235"/>
    </source>
</evidence>
<proteinExistence type="inferred from homology"/>
<evidence type="ECO:0000256" key="9">
    <source>
        <dbReference type="ARBA" id="ARBA00023277"/>
    </source>
</evidence>
<accession>C3X296</accession>
<evidence type="ECO:0000256" key="7">
    <source>
        <dbReference type="ARBA" id="ARBA00022833"/>
    </source>
</evidence>
<evidence type="ECO:0000256" key="10">
    <source>
        <dbReference type="HAMAP-Rule" id="MF_00067"/>
    </source>
</evidence>
<dbReference type="SUPFAM" id="SSF53697">
    <property type="entry name" value="SIS domain"/>
    <property type="match status" value="1"/>
</dbReference>
<dbReference type="HOGENOM" id="CLU_080999_4_0_4"/>
<evidence type="ECO:0000259" key="11">
    <source>
        <dbReference type="PROSITE" id="PS51464"/>
    </source>
</evidence>